<sequence>MISFVRRFLKLVRRLGLALWNKELEMSTLDTEPTPTPPPPPFMCTPNHCPDNYPLSGRFRFMARQADTDIAISISTFGADTPERNETTTYAACYMLHPSTSTHYAYTPYTTTTT</sequence>
<dbReference type="AlphaFoldDB" id="A0A369K3H5"/>
<proteinExistence type="predicted"/>
<reference evidence="1" key="1">
    <citation type="submission" date="2018-04" db="EMBL/GenBank/DDBJ databases">
        <title>Whole genome sequencing of Hypsizygus marmoreus.</title>
        <authorList>
            <person name="Choi I.-G."/>
            <person name="Min B."/>
            <person name="Kim J.-G."/>
            <person name="Kim S."/>
            <person name="Oh Y.-L."/>
            <person name="Kong W.-S."/>
            <person name="Park H."/>
            <person name="Jeong J."/>
            <person name="Song E.-S."/>
        </authorList>
    </citation>
    <scope>NUCLEOTIDE SEQUENCE [LARGE SCALE GENOMIC DNA]</scope>
    <source>
        <strain evidence="1">51987-8</strain>
    </source>
</reference>
<accession>A0A369K3H5</accession>
<protein>
    <submittedName>
        <fullName evidence="1">Uncharacterized protein</fullName>
    </submittedName>
</protein>
<evidence type="ECO:0000313" key="2">
    <source>
        <dbReference type="Proteomes" id="UP000076154"/>
    </source>
</evidence>
<name>A0A369K3H5_HYPMA</name>
<gene>
    <name evidence="1" type="ORF">Hypma_004403</name>
</gene>
<dbReference type="InParanoid" id="A0A369K3H5"/>
<keyword evidence="2" id="KW-1185">Reference proteome</keyword>
<dbReference type="EMBL" id="LUEZ02000017">
    <property type="protein sequence ID" value="RDB27317.1"/>
    <property type="molecule type" value="Genomic_DNA"/>
</dbReference>
<dbReference type="OrthoDB" id="2976798at2759"/>
<dbReference type="Proteomes" id="UP000076154">
    <property type="component" value="Unassembled WGS sequence"/>
</dbReference>
<evidence type="ECO:0000313" key="1">
    <source>
        <dbReference type="EMBL" id="RDB27317.1"/>
    </source>
</evidence>
<organism evidence="1 2">
    <name type="scientific">Hypsizygus marmoreus</name>
    <name type="common">White beech mushroom</name>
    <name type="synonym">Agaricus marmoreus</name>
    <dbReference type="NCBI Taxonomy" id="39966"/>
    <lineage>
        <taxon>Eukaryota</taxon>
        <taxon>Fungi</taxon>
        <taxon>Dikarya</taxon>
        <taxon>Basidiomycota</taxon>
        <taxon>Agaricomycotina</taxon>
        <taxon>Agaricomycetes</taxon>
        <taxon>Agaricomycetidae</taxon>
        <taxon>Agaricales</taxon>
        <taxon>Tricholomatineae</taxon>
        <taxon>Lyophyllaceae</taxon>
        <taxon>Hypsizygus</taxon>
    </lineage>
</organism>
<comment type="caution">
    <text evidence="1">The sequence shown here is derived from an EMBL/GenBank/DDBJ whole genome shotgun (WGS) entry which is preliminary data.</text>
</comment>